<sequence>MKQNNLYQSYQRSSLPTNERNINFSNKNNTSLLHTIIFLS</sequence>
<protein>
    <submittedName>
        <fullName evidence="2">Formamidopyrimidine-DNA glycosylase</fullName>
    </submittedName>
</protein>
<feature type="region of interest" description="Disordered" evidence="1">
    <location>
        <begin position="1"/>
        <end position="22"/>
    </location>
</feature>
<dbReference type="Proteomes" id="UP000224386">
    <property type="component" value="Unassembled WGS sequence"/>
</dbReference>
<gene>
    <name evidence="2" type="ORF">COK05_02250</name>
</gene>
<organism evidence="2 3">
    <name type="scientific">Bacillus cereus</name>
    <dbReference type="NCBI Taxonomy" id="1396"/>
    <lineage>
        <taxon>Bacteria</taxon>
        <taxon>Bacillati</taxon>
        <taxon>Bacillota</taxon>
        <taxon>Bacilli</taxon>
        <taxon>Bacillales</taxon>
        <taxon>Bacillaceae</taxon>
        <taxon>Bacillus</taxon>
        <taxon>Bacillus cereus group</taxon>
    </lineage>
</organism>
<name>A0A2C1M8I1_BACCE</name>
<accession>A0A2C1M8I1</accession>
<comment type="caution">
    <text evidence="2">The sequence shown here is derived from an EMBL/GenBank/DDBJ whole genome shotgun (WGS) entry which is preliminary data.</text>
</comment>
<proteinExistence type="predicted"/>
<dbReference type="EMBL" id="NVAP01000005">
    <property type="protein sequence ID" value="PFQ52040.1"/>
    <property type="molecule type" value="Genomic_DNA"/>
</dbReference>
<dbReference type="AlphaFoldDB" id="A0A2C1M8I1"/>
<evidence type="ECO:0000313" key="2">
    <source>
        <dbReference type="EMBL" id="PFQ52040.1"/>
    </source>
</evidence>
<evidence type="ECO:0000256" key="1">
    <source>
        <dbReference type="SAM" id="MobiDB-lite"/>
    </source>
</evidence>
<reference evidence="2 3" key="1">
    <citation type="submission" date="2017-09" db="EMBL/GenBank/DDBJ databases">
        <title>Large-scale bioinformatics analysis of Bacillus genomes uncovers conserved roles of natural products in bacterial physiology.</title>
        <authorList>
            <consortium name="Agbiome Team Llc"/>
            <person name="Bleich R.M."/>
            <person name="Grubbs K.J."/>
            <person name="Santa Maria K.C."/>
            <person name="Allen S.E."/>
            <person name="Farag S."/>
            <person name="Shank E.A."/>
            <person name="Bowers A."/>
        </authorList>
    </citation>
    <scope>NUCLEOTIDE SEQUENCE [LARGE SCALE GENOMIC DNA]</scope>
    <source>
        <strain evidence="2 3">AFS070861</strain>
    </source>
</reference>
<evidence type="ECO:0000313" key="3">
    <source>
        <dbReference type="Proteomes" id="UP000224386"/>
    </source>
</evidence>